<dbReference type="NCBIfam" id="TIGR03185">
    <property type="entry name" value="DNA_S_dndD"/>
    <property type="match status" value="1"/>
</dbReference>
<evidence type="ECO:0000313" key="6">
    <source>
        <dbReference type="Proteomes" id="UP000254589"/>
    </source>
</evidence>
<dbReference type="InterPro" id="IPR038729">
    <property type="entry name" value="Rad50/SbcC_AAA"/>
</dbReference>
<evidence type="ECO:0000259" key="2">
    <source>
        <dbReference type="Pfam" id="PF13476"/>
    </source>
</evidence>
<dbReference type="KEGG" id="ppul:RO07_06400"/>
<dbReference type="InterPro" id="IPR027417">
    <property type="entry name" value="P-loop_NTPase"/>
</dbReference>
<dbReference type="GO" id="GO:0016887">
    <property type="term" value="F:ATP hydrolysis activity"/>
    <property type="evidence" value="ECO:0007669"/>
    <property type="project" value="InterPro"/>
</dbReference>
<dbReference type="EMBL" id="UGSJ01000001">
    <property type="protein sequence ID" value="SUA91485.1"/>
    <property type="molecule type" value="Genomic_DNA"/>
</dbReference>
<name>A0AAJ4ZDR2_PANPU</name>
<proteinExistence type="predicted"/>
<dbReference type="PANTHER" id="PTHR32182:SF0">
    <property type="entry name" value="DNA REPLICATION AND REPAIR PROTEIN RECF"/>
    <property type="match status" value="1"/>
</dbReference>
<feature type="coiled-coil region" evidence="1">
    <location>
        <begin position="417"/>
        <end position="470"/>
    </location>
</feature>
<accession>A0AAJ4ZDR2</accession>
<reference evidence="4 6" key="3">
    <citation type="submission" date="2018-06" db="EMBL/GenBank/DDBJ databases">
        <authorList>
            <consortium name="Pathogen Informatics"/>
            <person name="Doyle S."/>
        </authorList>
    </citation>
    <scope>NUCLEOTIDE SEQUENCE [LARGE SCALE GENOMIC DNA]</scope>
    <source>
        <strain evidence="4 6">NCTC13159</strain>
    </source>
</reference>
<dbReference type="Gene3D" id="3.40.50.300">
    <property type="entry name" value="P-loop containing nucleotide triphosphate hydrolases"/>
    <property type="match status" value="2"/>
</dbReference>
<keyword evidence="1" id="KW-0175">Coiled coil</keyword>
<protein>
    <submittedName>
        <fullName evidence="4">Chromosome segregation protein</fullName>
    </submittedName>
    <submittedName>
        <fullName evidence="3">DNA sulfur modification protein DndD</fullName>
    </submittedName>
</protein>
<dbReference type="AlphaFoldDB" id="A0AAJ4ZDR2"/>
<dbReference type="GO" id="GO:0006302">
    <property type="term" value="P:double-strand break repair"/>
    <property type="evidence" value="ECO:0007669"/>
    <property type="project" value="InterPro"/>
</dbReference>
<evidence type="ECO:0000313" key="4">
    <source>
        <dbReference type="EMBL" id="SUA91485.1"/>
    </source>
</evidence>
<dbReference type="EMBL" id="CP010310">
    <property type="protein sequence ID" value="AJC20181.1"/>
    <property type="molecule type" value="Genomic_DNA"/>
</dbReference>
<organism evidence="4 6">
    <name type="scientific">Pandoraea pulmonicola</name>
    <dbReference type="NCBI Taxonomy" id="93221"/>
    <lineage>
        <taxon>Bacteria</taxon>
        <taxon>Pseudomonadati</taxon>
        <taxon>Pseudomonadota</taxon>
        <taxon>Betaproteobacteria</taxon>
        <taxon>Burkholderiales</taxon>
        <taxon>Burkholderiaceae</taxon>
        <taxon>Pandoraea</taxon>
    </lineage>
</organism>
<dbReference type="GO" id="GO:0000731">
    <property type="term" value="P:DNA synthesis involved in DNA repair"/>
    <property type="evidence" value="ECO:0007669"/>
    <property type="project" value="TreeGrafter"/>
</dbReference>
<sequence>MWIAKIELFNFKSYQHQLFEFPQPRAGRNIVLIGGMNGYGKTSVLEALYLGLFGKEAVEHLGRAGLKDDVGYRKFVERALHGTAIRTGRDSMWVKIQINQSKAEGFEVTRKWFFSRSGDWTGEDEVVIYEVRDGIRGRALASDRLPELLDQRFIPAHVAPFFFFDGEEVKKLADQSRGDQIRTGIEGLLGVVLLRKLKKRLEEFQTNRSTGISVMDEQKHRELFETLSQHEREYEEAERKHQTLDESVKSLQTQRSDLTNRMMQLGAGAGDVASVSDVVKQQADAETELKVTEDALDDLVASKLPFHLVARDLMEGLSKQVQEEIARDSWDARKRSLEPEKAKFIGTFYATTEPSMSPELTAEQEAALQARLNAAWESLFYPMPAGCAEIVVHDYLGPKRTALLHAMNGLRMGAQDVLGLVAKRESLQKKIRELVNRYTKIEGVDRDGSLAKLNGELTAVNATLDQRQRELGDVERLMSGLKGTIDQERALYAREHEKFVQANPVKSMVGRAERVCNLINELIPQLYALKVEQLADAMTGVYKKLAHKKHVHRIHIDESGKTTILSKEGEEIPFDKSAGENQVFATALLAGLADISGIDAPLVVDTPLGRLDSSHRANILKYWVSDKKRQVILLSQDKEIDRDTYAAMEPNVGMTYLLQHAEIGSGVGRTTAIENEYFMDLTQ</sequence>
<evidence type="ECO:0000313" key="3">
    <source>
        <dbReference type="EMBL" id="AJC20181.1"/>
    </source>
</evidence>
<dbReference type="PANTHER" id="PTHR32182">
    <property type="entry name" value="DNA REPLICATION AND REPAIR PROTEIN RECF"/>
    <property type="match status" value="1"/>
</dbReference>
<feature type="coiled-coil region" evidence="1">
    <location>
        <begin position="220"/>
        <end position="261"/>
    </location>
</feature>
<dbReference type="RefSeq" id="WP_039406210.1">
    <property type="nucleotide sequence ID" value="NZ_CP010310.2"/>
</dbReference>
<reference evidence="5" key="1">
    <citation type="submission" date="2014-12" db="EMBL/GenBank/DDBJ databases">
        <title>Complete Genome Sequencing of Pandoraea pulmonicola DSM 16583.</title>
        <authorList>
            <person name="Chan K.-G."/>
        </authorList>
    </citation>
    <scope>NUCLEOTIDE SEQUENCE [LARGE SCALE GENOMIC DNA]</scope>
    <source>
        <strain evidence="5">DSM 16583</strain>
    </source>
</reference>
<reference evidence="3" key="2">
    <citation type="submission" date="2016-11" db="EMBL/GenBank/DDBJ databases">
        <title>Complete Genome Sequencing of Pandoraea pulmonicola DSM 16583.</title>
        <authorList>
            <person name="Chan K.-G."/>
        </authorList>
    </citation>
    <scope>NUCLEOTIDE SEQUENCE</scope>
    <source>
        <strain evidence="3">DSM 16583</strain>
    </source>
</reference>
<dbReference type="REBASE" id="406085">
    <property type="entry name" value="M.Ppu13159DndDP"/>
</dbReference>
<evidence type="ECO:0000313" key="5">
    <source>
        <dbReference type="Proteomes" id="UP000035086"/>
    </source>
</evidence>
<dbReference type="Pfam" id="PF13476">
    <property type="entry name" value="AAA_23"/>
    <property type="match status" value="1"/>
</dbReference>
<gene>
    <name evidence="4" type="ORF">NCTC13159_02989</name>
    <name evidence="3" type="ORF">RO07_06400</name>
</gene>
<dbReference type="InterPro" id="IPR017599">
    <property type="entry name" value="DNA_S_DndD"/>
</dbReference>
<keyword evidence="5" id="KW-1185">Reference proteome</keyword>
<dbReference type="SUPFAM" id="SSF52540">
    <property type="entry name" value="P-loop containing nucleoside triphosphate hydrolases"/>
    <property type="match status" value="1"/>
</dbReference>
<feature type="domain" description="Rad50/SbcC-type AAA" evidence="2">
    <location>
        <begin position="5"/>
        <end position="242"/>
    </location>
</feature>
<evidence type="ECO:0000256" key="1">
    <source>
        <dbReference type="SAM" id="Coils"/>
    </source>
</evidence>
<dbReference type="Proteomes" id="UP000254589">
    <property type="component" value="Unassembled WGS sequence"/>
</dbReference>
<dbReference type="Proteomes" id="UP000035086">
    <property type="component" value="Chromosome"/>
</dbReference>